<accession>A0ABR7Y2Y9</accession>
<gene>
    <name evidence="1" type="ORF">H8B17_08745</name>
</gene>
<dbReference type="Proteomes" id="UP000606494">
    <property type="component" value="Unassembled WGS sequence"/>
</dbReference>
<reference evidence="1 2" key="1">
    <citation type="submission" date="2020-08" db="EMBL/GenBank/DDBJ databases">
        <title>Sphingobacterium sp. DN00404 isolated from aquaculture water.</title>
        <authorList>
            <person name="Zhang M."/>
        </authorList>
    </citation>
    <scope>NUCLEOTIDE SEQUENCE [LARGE SCALE GENOMIC DNA]</scope>
    <source>
        <strain evidence="1 2">KCTC 32294</strain>
    </source>
</reference>
<comment type="caution">
    <text evidence="1">The sequence shown here is derived from an EMBL/GenBank/DDBJ whole genome shotgun (WGS) entry which is preliminary data.</text>
</comment>
<organism evidence="1 2">
    <name type="scientific">Sphingobacterium arenae</name>
    <dbReference type="NCBI Taxonomy" id="1280598"/>
    <lineage>
        <taxon>Bacteria</taxon>
        <taxon>Pseudomonadati</taxon>
        <taxon>Bacteroidota</taxon>
        <taxon>Sphingobacteriia</taxon>
        <taxon>Sphingobacteriales</taxon>
        <taxon>Sphingobacteriaceae</taxon>
        <taxon>Sphingobacterium</taxon>
    </lineage>
</organism>
<evidence type="ECO:0008006" key="3">
    <source>
        <dbReference type="Google" id="ProtNLM"/>
    </source>
</evidence>
<name>A0ABR7Y2Y9_9SPHI</name>
<sequence>MLKNNKSSVSNTVTLAQILEFEVVFPNEERLTIQQYLAGCSREKILNAAAFFLGFKNHKSKFENNREFLGMFFQAENSDFAYDVYSRIRELEKKNIRIGIINTYSSLRLFEYYFSKTEEPQTQTEVQLEVNLFKAYLALNSEFTSKQSTAFSSSENSDKELQFAMIMFCMQYPLSDKVNYDIHQIWATQMIKAIYLFQFLETAQIAQPLLTAFVAYFNCTSWQEYLKRLLPLTHSAIKNAREAHTDIVVKQGENFELSCAFIEKIIIQEKDELDQNDFLSTRAKPFYKVKDGVYRIIFNLFVVEKIFKGVYFLLRDVNKVLPIAQRIKDVRSFYGNEFSEKVLCYKVMESIYPDRCIRFSGKQMDDMKIDAAPDYYIRKGNNMLIIESKDFLISADKKMSFDYNVYEEEFGRVLDYEELPCGKIKAKAVMQLINSIRRLLKNDFIADTDYYYKDVFIYPVLLTHDHQYDTPGFNELIDFWFQDALSELAEEGLFTHHVKPLSVVNIDSLIYHQMGLASEIPLHEILKLYHESKKLERPKKKILKSQKEYDRYLDNQKEMLMSKLIPFSLFINNCFESRGLWKSPPLLDLIAPALFKEEYENKVRTS</sequence>
<evidence type="ECO:0000313" key="1">
    <source>
        <dbReference type="EMBL" id="MBD1425667.1"/>
    </source>
</evidence>
<proteinExistence type="predicted"/>
<evidence type="ECO:0000313" key="2">
    <source>
        <dbReference type="Proteomes" id="UP000606494"/>
    </source>
</evidence>
<dbReference type="RefSeq" id="WP_190308816.1">
    <property type="nucleotide sequence ID" value="NZ_JACNYK010000002.1"/>
</dbReference>
<protein>
    <recommendedName>
        <fullName evidence="3">NERD domain-containing protein</fullName>
    </recommendedName>
</protein>
<keyword evidence="2" id="KW-1185">Reference proteome</keyword>
<dbReference type="EMBL" id="JACNYK010000002">
    <property type="protein sequence ID" value="MBD1425667.1"/>
    <property type="molecule type" value="Genomic_DNA"/>
</dbReference>